<name>A0A7C9UVK3_9PROT</name>
<comment type="similarity">
    <text evidence="1">Belongs to the leucine-binding protein family.</text>
</comment>
<dbReference type="PANTHER" id="PTHR30483">
    <property type="entry name" value="LEUCINE-SPECIFIC-BINDING PROTEIN"/>
    <property type="match status" value="1"/>
</dbReference>
<dbReference type="GO" id="GO:0006865">
    <property type="term" value="P:amino acid transport"/>
    <property type="evidence" value="ECO:0007669"/>
    <property type="project" value="UniProtKB-KW"/>
</dbReference>
<feature type="domain" description="Leucine-binding protein" evidence="5">
    <location>
        <begin position="57"/>
        <end position="398"/>
    </location>
</feature>
<keyword evidence="3" id="KW-0813">Transport</keyword>
<dbReference type="SUPFAM" id="SSF53822">
    <property type="entry name" value="Periplasmic binding protein-like I"/>
    <property type="match status" value="1"/>
</dbReference>
<sequence length="415" mass="42969">MAGTKPAPVSQEVRPQVVPPAPLPAAPQVPVTVEPVAPAFGGGAMSAYGTRLADKDEVRAALLVPLSGPQAGLGQAMSNAAQLALFEVADERFNLIPLDTKGTAEGAAAAAQQAVAQGADIVLGPLFSPEVKAVAPLAREHGLPVLAFTTDRTVLGDGVYTLGFLPGSQVNRVIGYARAQGKERFALLARSDDYGRAVADAFRAAVPAQGGRVVKVEYYDPHAADLTSAVRRLTDADQRGRGKGNETNQATGPVPFDAVLIPDDGSRLRQLASLVTYFDADPAKVAFLGTLLWDDPRLSNEPSLQGGVYPAAPAAAHQDFEARYGRAFGALPGRVGGIASIAYDATALAAILARQAMGDYSPQSLTNPVGFAGVDGVFRLSPDGTSERALAVRQITASGPREISPAPNSFVTPGM</sequence>
<dbReference type="Gene3D" id="3.40.50.2300">
    <property type="match status" value="2"/>
</dbReference>
<evidence type="ECO:0000256" key="2">
    <source>
        <dbReference type="ARBA" id="ARBA00022729"/>
    </source>
</evidence>
<comment type="caution">
    <text evidence="6">The sequence shown here is derived from an EMBL/GenBank/DDBJ whole genome shotgun (WGS) entry which is preliminary data.</text>
</comment>
<keyword evidence="3" id="KW-0029">Amino-acid transport</keyword>
<reference evidence="6 7" key="1">
    <citation type="submission" date="2020-02" db="EMBL/GenBank/DDBJ databases">
        <authorList>
            <person name="Dziuba M."/>
            <person name="Kuznetsov B."/>
            <person name="Mardanov A."/>
            <person name="Ravin N."/>
            <person name="Grouzdev D."/>
        </authorList>
    </citation>
    <scope>NUCLEOTIDE SEQUENCE [LARGE SCALE GENOMIC DNA]</scope>
    <source>
        <strain evidence="6 7">SpK</strain>
    </source>
</reference>
<gene>
    <name evidence="6" type="ORF">G4223_16275</name>
</gene>
<evidence type="ECO:0000256" key="1">
    <source>
        <dbReference type="ARBA" id="ARBA00010062"/>
    </source>
</evidence>
<evidence type="ECO:0000313" key="6">
    <source>
        <dbReference type="EMBL" id="NFV81667.1"/>
    </source>
</evidence>
<dbReference type="InterPro" id="IPR051010">
    <property type="entry name" value="BCAA_transport"/>
</dbReference>
<dbReference type="Pfam" id="PF13458">
    <property type="entry name" value="Peripla_BP_6"/>
    <property type="match status" value="1"/>
</dbReference>
<dbReference type="AlphaFoldDB" id="A0A7C9UVK3"/>
<feature type="region of interest" description="Disordered" evidence="4">
    <location>
        <begin position="237"/>
        <end position="256"/>
    </location>
</feature>
<dbReference type="Proteomes" id="UP000480684">
    <property type="component" value="Unassembled WGS sequence"/>
</dbReference>
<keyword evidence="7" id="KW-1185">Reference proteome</keyword>
<dbReference type="RefSeq" id="WP_163681926.1">
    <property type="nucleotide sequence ID" value="NZ_JAAIYP010000042.1"/>
</dbReference>
<evidence type="ECO:0000259" key="5">
    <source>
        <dbReference type="Pfam" id="PF13458"/>
    </source>
</evidence>
<evidence type="ECO:0000313" key="7">
    <source>
        <dbReference type="Proteomes" id="UP000480684"/>
    </source>
</evidence>
<accession>A0A7C9UVK3</accession>
<evidence type="ECO:0000256" key="4">
    <source>
        <dbReference type="SAM" id="MobiDB-lite"/>
    </source>
</evidence>
<dbReference type="InterPro" id="IPR028081">
    <property type="entry name" value="Leu-bd"/>
</dbReference>
<keyword evidence="2" id="KW-0732">Signal</keyword>
<protein>
    <submittedName>
        <fullName evidence="6">Penicillin-binding protein activator</fullName>
    </submittedName>
</protein>
<dbReference type="InterPro" id="IPR028082">
    <property type="entry name" value="Peripla_BP_I"/>
</dbReference>
<dbReference type="EMBL" id="JAAIYP010000042">
    <property type="protein sequence ID" value="NFV81667.1"/>
    <property type="molecule type" value="Genomic_DNA"/>
</dbReference>
<dbReference type="PANTHER" id="PTHR30483:SF6">
    <property type="entry name" value="PERIPLASMIC BINDING PROTEIN OF ABC TRANSPORTER FOR NATURAL AMINO ACIDS"/>
    <property type="match status" value="1"/>
</dbReference>
<evidence type="ECO:0000256" key="3">
    <source>
        <dbReference type="ARBA" id="ARBA00022970"/>
    </source>
</evidence>
<proteinExistence type="inferred from homology"/>
<organism evidence="6 7">
    <name type="scientific">Magnetospirillum aberrantis SpK</name>
    <dbReference type="NCBI Taxonomy" id="908842"/>
    <lineage>
        <taxon>Bacteria</taxon>
        <taxon>Pseudomonadati</taxon>
        <taxon>Pseudomonadota</taxon>
        <taxon>Alphaproteobacteria</taxon>
        <taxon>Rhodospirillales</taxon>
        <taxon>Rhodospirillaceae</taxon>
        <taxon>Magnetospirillum</taxon>
    </lineage>
</organism>
<dbReference type="CDD" id="cd06339">
    <property type="entry name" value="PBP1_YraM_LppC_lipoprotein-like"/>
    <property type="match status" value="1"/>
</dbReference>